<feature type="transmembrane region" description="Helical" evidence="8">
    <location>
        <begin position="41"/>
        <end position="60"/>
    </location>
</feature>
<comment type="function">
    <text evidence="1">Resistance to tetracycline by an active tetracycline efflux. This is an energy-dependent process that decreases the accumulation of the antibiotic in whole cells. This protein functions as a metal-tetracycline/H(+) antiporter.</text>
</comment>
<keyword evidence="4" id="KW-0813">Transport</keyword>
<keyword evidence="6 8" id="KW-1133">Transmembrane helix</keyword>
<evidence type="ECO:0000256" key="5">
    <source>
        <dbReference type="ARBA" id="ARBA00022692"/>
    </source>
</evidence>
<name>A0ABW3AP35_9SPHI</name>
<keyword evidence="11" id="KW-1185">Reference proteome</keyword>
<proteinExistence type="inferred from homology"/>
<feature type="transmembrane region" description="Helical" evidence="8">
    <location>
        <begin position="208"/>
        <end position="233"/>
    </location>
</feature>
<comment type="subcellular location">
    <subcellularLocation>
        <location evidence="2">Membrane</location>
        <topology evidence="2">Multi-pass membrane protein</topology>
    </subcellularLocation>
</comment>
<feature type="transmembrane region" description="Helical" evidence="8">
    <location>
        <begin position="158"/>
        <end position="178"/>
    </location>
</feature>
<feature type="transmembrane region" description="Helical" evidence="8">
    <location>
        <begin position="72"/>
        <end position="98"/>
    </location>
</feature>
<dbReference type="RefSeq" id="WP_377111208.1">
    <property type="nucleotide sequence ID" value="NZ_JBHTHZ010000001.1"/>
</dbReference>
<dbReference type="CDD" id="cd17330">
    <property type="entry name" value="MFS_SLC46_TetA_like"/>
    <property type="match status" value="1"/>
</dbReference>
<evidence type="ECO:0000313" key="11">
    <source>
        <dbReference type="Proteomes" id="UP001597010"/>
    </source>
</evidence>
<gene>
    <name evidence="10" type="ORF">ACFQZX_03115</name>
</gene>
<dbReference type="InterPro" id="IPR001958">
    <property type="entry name" value="Tet-R_TetA/multi-R_MdtG-like"/>
</dbReference>
<dbReference type="PROSITE" id="PS00216">
    <property type="entry name" value="SUGAR_TRANSPORT_1"/>
    <property type="match status" value="1"/>
</dbReference>
<feature type="transmembrane region" description="Helical" evidence="8">
    <location>
        <begin position="130"/>
        <end position="152"/>
    </location>
</feature>
<dbReference type="Gene3D" id="1.20.1250.20">
    <property type="entry name" value="MFS general substrate transporter like domains"/>
    <property type="match status" value="1"/>
</dbReference>
<dbReference type="PANTHER" id="PTHR23504:SF15">
    <property type="entry name" value="MAJOR FACILITATOR SUPERFAMILY (MFS) PROFILE DOMAIN-CONTAINING PROTEIN"/>
    <property type="match status" value="1"/>
</dbReference>
<accession>A0ABW3AP35</accession>
<dbReference type="InterPro" id="IPR020846">
    <property type="entry name" value="MFS_dom"/>
</dbReference>
<evidence type="ECO:0000256" key="8">
    <source>
        <dbReference type="SAM" id="Phobius"/>
    </source>
</evidence>
<dbReference type="InterPro" id="IPR036259">
    <property type="entry name" value="MFS_trans_sf"/>
</dbReference>
<protein>
    <submittedName>
        <fullName evidence="10">MFS transporter</fullName>
    </submittedName>
</protein>
<feature type="transmembrane region" description="Helical" evidence="8">
    <location>
        <begin position="6"/>
        <end position="29"/>
    </location>
</feature>
<evidence type="ECO:0000256" key="3">
    <source>
        <dbReference type="ARBA" id="ARBA00007520"/>
    </source>
</evidence>
<sequence length="389" mass="41564">MKVNRIIWVLVLIAVINSMGFGIIIPLLYPYGKKFGVTEQTIGLLTAAFSIAQFFATPVLGALSDKWGRKPLLIFSLIGTAISFVLFGLANSIIMLFAARILDGLTGGNISVAQAMISDISSPKERAKNFGILGSAFGFGFVIGPAIGGLLSEFGIKVPFFFAAGIAVIGVLLSLLLLKETNKNKNNKPAGKSNFTFAALITVLKKPVIGTAVFIGFLLTMAQFTMLIGFQTFSVDQLKLNPTQIGLFYGGFGITGILMQMLVPAIKKIISKQSIILTISTICCLGMMALAGFATAFVLFAVSIGIYGLFNGLRNPMLNAIIADHNDEHERGQVMGVNQAYASIGQTLGPVTAGLITAISIHSVFFLSSLYILIALLFSFRLISKEKQP</sequence>
<comment type="caution">
    <text evidence="10">The sequence shown here is derived from an EMBL/GenBank/DDBJ whole genome shotgun (WGS) entry which is preliminary data.</text>
</comment>
<dbReference type="PRINTS" id="PR01035">
    <property type="entry name" value="TCRTETA"/>
</dbReference>
<evidence type="ECO:0000256" key="1">
    <source>
        <dbReference type="ARBA" id="ARBA00003279"/>
    </source>
</evidence>
<feature type="transmembrane region" description="Helical" evidence="8">
    <location>
        <begin position="355"/>
        <end position="380"/>
    </location>
</feature>
<evidence type="ECO:0000313" key="10">
    <source>
        <dbReference type="EMBL" id="MFD0792590.1"/>
    </source>
</evidence>
<dbReference type="InterPro" id="IPR005829">
    <property type="entry name" value="Sugar_transporter_CS"/>
</dbReference>
<feature type="domain" description="Major facilitator superfamily (MFS) profile" evidence="9">
    <location>
        <begin position="6"/>
        <end position="387"/>
    </location>
</feature>
<evidence type="ECO:0000256" key="7">
    <source>
        <dbReference type="ARBA" id="ARBA00023136"/>
    </source>
</evidence>
<dbReference type="EMBL" id="JBHTHZ010000001">
    <property type="protein sequence ID" value="MFD0792590.1"/>
    <property type="molecule type" value="Genomic_DNA"/>
</dbReference>
<keyword evidence="7 8" id="KW-0472">Membrane</keyword>
<dbReference type="SUPFAM" id="SSF103473">
    <property type="entry name" value="MFS general substrate transporter"/>
    <property type="match status" value="1"/>
</dbReference>
<evidence type="ECO:0000259" key="9">
    <source>
        <dbReference type="PROSITE" id="PS50850"/>
    </source>
</evidence>
<organism evidence="10 11">
    <name type="scientific">Mucilaginibacter litoreus</name>
    <dbReference type="NCBI Taxonomy" id="1048221"/>
    <lineage>
        <taxon>Bacteria</taxon>
        <taxon>Pseudomonadati</taxon>
        <taxon>Bacteroidota</taxon>
        <taxon>Sphingobacteriia</taxon>
        <taxon>Sphingobacteriales</taxon>
        <taxon>Sphingobacteriaceae</taxon>
        <taxon>Mucilaginibacter</taxon>
    </lineage>
</organism>
<dbReference type="InterPro" id="IPR011701">
    <property type="entry name" value="MFS"/>
</dbReference>
<evidence type="ECO:0000256" key="6">
    <source>
        <dbReference type="ARBA" id="ARBA00022989"/>
    </source>
</evidence>
<comment type="similarity">
    <text evidence="3">Belongs to the major facilitator superfamily. TCR/Tet family.</text>
</comment>
<dbReference type="PANTHER" id="PTHR23504">
    <property type="entry name" value="MAJOR FACILITATOR SUPERFAMILY DOMAIN-CONTAINING PROTEIN 10"/>
    <property type="match status" value="1"/>
</dbReference>
<evidence type="ECO:0000256" key="2">
    <source>
        <dbReference type="ARBA" id="ARBA00004141"/>
    </source>
</evidence>
<keyword evidence="5 8" id="KW-0812">Transmembrane</keyword>
<feature type="transmembrane region" description="Helical" evidence="8">
    <location>
        <begin position="245"/>
        <end position="263"/>
    </location>
</feature>
<dbReference type="Pfam" id="PF07690">
    <property type="entry name" value="MFS_1"/>
    <property type="match status" value="1"/>
</dbReference>
<dbReference type="Proteomes" id="UP001597010">
    <property type="component" value="Unassembled WGS sequence"/>
</dbReference>
<dbReference type="PROSITE" id="PS50850">
    <property type="entry name" value="MFS"/>
    <property type="match status" value="1"/>
</dbReference>
<evidence type="ECO:0000256" key="4">
    <source>
        <dbReference type="ARBA" id="ARBA00022448"/>
    </source>
</evidence>
<feature type="transmembrane region" description="Helical" evidence="8">
    <location>
        <begin position="275"/>
        <end position="308"/>
    </location>
</feature>
<reference evidence="11" key="1">
    <citation type="journal article" date="2019" name="Int. J. Syst. Evol. Microbiol.">
        <title>The Global Catalogue of Microorganisms (GCM) 10K type strain sequencing project: providing services to taxonomists for standard genome sequencing and annotation.</title>
        <authorList>
            <consortium name="The Broad Institute Genomics Platform"/>
            <consortium name="The Broad Institute Genome Sequencing Center for Infectious Disease"/>
            <person name="Wu L."/>
            <person name="Ma J."/>
        </authorList>
    </citation>
    <scope>NUCLEOTIDE SEQUENCE [LARGE SCALE GENOMIC DNA]</scope>
    <source>
        <strain evidence="11">CCUG 61484</strain>
    </source>
</reference>